<feature type="compositionally biased region" description="Low complexity" evidence="8">
    <location>
        <begin position="335"/>
        <end position="354"/>
    </location>
</feature>
<keyword evidence="11" id="KW-1185">Reference proteome</keyword>
<keyword evidence="6" id="KW-0539">Nucleus</keyword>
<dbReference type="GO" id="GO:0000981">
    <property type="term" value="F:DNA-binding transcription factor activity, RNA polymerase II-specific"/>
    <property type="evidence" value="ECO:0007669"/>
    <property type="project" value="TreeGrafter"/>
</dbReference>
<name>A0A8X7XB79_POLSE</name>
<dbReference type="InterPro" id="IPR047167">
    <property type="entry name" value="NFE2-like"/>
</dbReference>
<dbReference type="CDD" id="cd14720">
    <property type="entry name" value="bZIP_NFE2-like"/>
    <property type="match status" value="1"/>
</dbReference>
<dbReference type="EMBL" id="JAATIS010002524">
    <property type="protein sequence ID" value="KAG2464931.1"/>
    <property type="molecule type" value="Genomic_DNA"/>
</dbReference>
<organism evidence="10 11">
    <name type="scientific">Polypterus senegalus</name>
    <name type="common">Senegal bichir</name>
    <dbReference type="NCBI Taxonomy" id="55291"/>
    <lineage>
        <taxon>Eukaryota</taxon>
        <taxon>Metazoa</taxon>
        <taxon>Chordata</taxon>
        <taxon>Craniata</taxon>
        <taxon>Vertebrata</taxon>
        <taxon>Euteleostomi</taxon>
        <taxon>Actinopterygii</taxon>
        <taxon>Polypteriformes</taxon>
        <taxon>Polypteridae</taxon>
        <taxon>Polypterus</taxon>
    </lineage>
</organism>
<reference evidence="10 11" key="1">
    <citation type="journal article" date="2021" name="Cell">
        <title>Tracing the genetic footprints of vertebrate landing in non-teleost ray-finned fishes.</title>
        <authorList>
            <person name="Bi X."/>
            <person name="Wang K."/>
            <person name="Yang L."/>
            <person name="Pan H."/>
            <person name="Jiang H."/>
            <person name="Wei Q."/>
            <person name="Fang M."/>
            <person name="Yu H."/>
            <person name="Zhu C."/>
            <person name="Cai Y."/>
            <person name="He Y."/>
            <person name="Gan X."/>
            <person name="Zeng H."/>
            <person name="Yu D."/>
            <person name="Zhu Y."/>
            <person name="Jiang H."/>
            <person name="Qiu Q."/>
            <person name="Yang H."/>
            <person name="Zhang Y.E."/>
            <person name="Wang W."/>
            <person name="Zhu M."/>
            <person name="He S."/>
            <person name="Zhang G."/>
        </authorList>
    </citation>
    <scope>NUCLEOTIDE SEQUENCE [LARGE SCALE GENOMIC DNA]</scope>
    <source>
        <strain evidence="10">Bchr_013</strain>
    </source>
</reference>
<gene>
    <name evidence="10" type="primary">Nfe2l3</name>
    <name evidence="10" type="ORF">GTO96_0009424</name>
</gene>
<keyword evidence="5" id="KW-0804">Transcription</keyword>
<dbReference type="SUPFAM" id="SSF57959">
    <property type="entry name" value="Leucine zipper domain"/>
    <property type="match status" value="1"/>
</dbReference>
<evidence type="ECO:0000256" key="4">
    <source>
        <dbReference type="ARBA" id="ARBA00023159"/>
    </source>
</evidence>
<evidence type="ECO:0000256" key="3">
    <source>
        <dbReference type="ARBA" id="ARBA00023125"/>
    </source>
</evidence>
<feature type="non-terminal residue" evidence="10">
    <location>
        <position position="605"/>
    </location>
</feature>
<dbReference type="SMART" id="SM00338">
    <property type="entry name" value="BRLZ"/>
    <property type="match status" value="1"/>
</dbReference>
<protein>
    <submittedName>
        <fullName evidence="10">NF2L3 factor</fullName>
    </submittedName>
</protein>
<evidence type="ECO:0000256" key="7">
    <source>
        <dbReference type="SAM" id="Coils"/>
    </source>
</evidence>
<evidence type="ECO:0000256" key="6">
    <source>
        <dbReference type="ARBA" id="ARBA00023242"/>
    </source>
</evidence>
<keyword evidence="3" id="KW-0238">DNA-binding</keyword>
<dbReference type="GO" id="GO:0005634">
    <property type="term" value="C:nucleus"/>
    <property type="evidence" value="ECO:0007669"/>
    <property type="project" value="TreeGrafter"/>
</dbReference>
<keyword evidence="7" id="KW-0175">Coiled coil</keyword>
<evidence type="ECO:0000256" key="2">
    <source>
        <dbReference type="ARBA" id="ARBA00023015"/>
    </source>
</evidence>
<dbReference type="PROSITE" id="PS50217">
    <property type="entry name" value="BZIP"/>
    <property type="match status" value="1"/>
</dbReference>
<feature type="non-terminal residue" evidence="10">
    <location>
        <position position="1"/>
    </location>
</feature>
<dbReference type="Proteomes" id="UP000886611">
    <property type="component" value="Unassembled WGS sequence"/>
</dbReference>
<keyword evidence="4" id="KW-0010">Activator</keyword>
<dbReference type="InterPro" id="IPR004826">
    <property type="entry name" value="bZIP_Maf"/>
</dbReference>
<feature type="region of interest" description="Disordered" evidence="8">
    <location>
        <begin position="331"/>
        <end position="354"/>
    </location>
</feature>
<sequence>MRYAKKFITERLIRFVVLWSLVGFRVDLDSYYFSPLLESSLGSSSAYVQTPFHNFGDTLEGYNLHPKCPDLDYYFTSRRLLNEVKALGTPHFPITEVNAWLLHAVSGEPDSSGTATQGQQTGHGALVIQGEESPLESGDDRGSAENELSKEDIELIEKLWRQDLSISDGSGELENISLEKNTNHIDDKKVKESESNETYDELQEQDMGIYSVQANGDSSTGMNISQAVSHNVSLQDAMASRNHHDLRRDFDLMRSEQSSELLQSQSSNLSNSEMLLSVSNLTAELFPLIENCTRNISNHNQLSGFLDEAVFEQINLMGLCMEGLDKMLEEHDSDSGLSINSSSNSPESPISSEMSSCRSFCEDEGAVGYSIKAEHVSWDGVEGATGGSKVCCSQYNERSPVCDYSVHHDHTYNLSPNQNISTFPPSDVKWEEEDIKTNWSEDIDLTQDERRVRALRIPFSVSEIVNMPVEAFLDLVSKYDLTDAQVTLVRDIRRRGKNKVAAQNCRKRKIDIIANLESDVEKLRMQKDKLMKERCQQSRSISTMKEKLNALYKDVFSRLRDDEGRPVNPSQYALQCNSDGSVIVMPHKLLAMKQKSDKRKKEKKR</sequence>
<evidence type="ECO:0000256" key="1">
    <source>
        <dbReference type="ARBA" id="ARBA00008157"/>
    </source>
</evidence>
<evidence type="ECO:0000313" key="10">
    <source>
        <dbReference type="EMBL" id="KAG2464931.1"/>
    </source>
</evidence>
<dbReference type="SUPFAM" id="SSF47454">
    <property type="entry name" value="A DNA-binding domain in eukaryotic transcription factors"/>
    <property type="match status" value="1"/>
</dbReference>
<evidence type="ECO:0000313" key="11">
    <source>
        <dbReference type="Proteomes" id="UP000886611"/>
    </source>
</evidence>
<feature type="domain" description="BZIP" evidence="9">
    <location>
        <begin position="488"/>
        <end position="551"/>
    </location>
</feature>
<dbReference type="PANTHER" id="PTHR24411:SF8">
    <property type="entry name" value="NUCLEAR FACTOR ERYTHROID 2-RELATED FACTOR 3"/>
    <property type="match status" value="1"/>
</dbReference>
<dbReference type="Gene3D" id="1.10.880.10">
    <property type="entry name" value="Transcription factor, Skn-1-like, DNA-binding domain"/>
    <property type="match status" value="1"/>
</dbReference>
<accession>A0A8X7XB79</accession>
<keyword evidence="2" id="KW-0805">Transcription regulation</keyword>
<evidence type="ECO:0000256" key="8">
    <source>
        <dbReference type="SAM" id="MobiDB-lite"/>
    </source>
</evidence>
<dbReference type="AlphaFoldDB" id="A0A8X7XB79"/>
<evidence type="ECO:0000259" key="9">
    <source>
        <dbReference type="PROSITE" id="PS50217"/>
    </source>
</evidence>
<evidence type="ECO:0000256" key="5">
    <source>
        <dbReference type="ARBA" id="ARBA00023163"/>
    </source>
</evidence>
<feature type="coiled-coil region" evidence="7">
    <location>
        <begin position="506"/>
        <end position="533"/>
    </location>
</feature>
<proteinExistence type="inferred from homology"/>
<dbReference type="InterPro" id="IPR008917">
    <property type="entry name" value="TF_DNA-bd_sf"/>
</dbReference>
<dbReference type="PANTHER" id="PTHR24411">
    <property type="entry name" value="NUCLEAR FACTOR ERYTHROID 2-RELATED FACTOR"/>
    <property type="match status" value="1"/>
</dbReference>
<comment type="similarity">
    <text evidence="1">Belongs to the bZIP family. CNC subfamily.</text>
</comment>
<dbReference type="GO" id="GO:0000978">
    <property type="term" value="F:RNA polymerase II cis-regulatory region sequence-specific DNA binding"/>
    <property type="evidence" value="ECO:0007669"/>
    <property type="project" value="InterPro"/>
</dbReference>
<dbReference type="Pfam" id="PF03131">
    <property type="entry name" value="bZIP_Maf"/>
    <property type="match status" value="1"/>
</dbReference>
<dbReference type="PROSITE" id="PS00036">
    <property type="entry name" value="BZIP_BASIC"/>
    <property type="match status" value="1"/>
</dbReference>
<dbReference type="InterPro" id="IPR046347">
    <property type="entry name" value="bZIP_sf"/>
</dbReference>
<dbReference type="InterPro" id="IPR004827">
    <property type="entry name" value="bZIP"/>
</dbReference>
<comment type="caution">
    <text evidence="10">The sequence shown here is derived from an EMBL/GenBank/DDBJ whole genome shotgun (WGS) entry which is preliminary data.</text>
</comment>